<sequence>MLVLSRKKGESIIIGEDIELMIISVEGDTVRLGINAPKHVEIMRKEILVSVQENNQTAAINVEQITEFMSERKKEK</sequence>
<keyword evidence="2 4" id="KW-0810">Translation regulation</keyword>
<organism evidence="5 6">
    <name type="scientific">Saccharibacillus kuerlensis</name>
    <dbReference type="NCBI Taxonomy" id="459527"/>
    <lineage>
        <taxon>Bacteria</taxon>
        <taxon>Bacillati</taxon>
        <taxon>Bacillota</taxon>
        <taxon>Bacilli</taxon>
        <taxon>Bacillales</taxon>
        <taxon>Paenibacillaceae</taxon>
        <taxon>Saccharibacillus</taxon>
    </lineage>
</organism>
<dbReference type="EMBL" id="BMLN01000002">
    <property type="protein sequence ID" value="GGN93238.1"/>
    <property type="molecule type" value="Genomic_DNA"/>
</dbReference>
<comment type="subcellular location">
    <subcellularLocation>
        <location evidence="4">Cytoplasm</location>
    </subcellularLocation>
</comment>
<comment type="caution">
    <text evidence="5">The sequence shown here is derived from an EMBL/GenBank/DDBJ whole genome shotgun (WGS) entry which is preliminary data.</text>
</comment>
<dbReference type="InterPro" id="IPR036107">
    <property type="entry name" value="CsrA_sf"/>
</dbReference>
<evidence type="ECO:0000256" key="3">
    <source>
        <dbReference type="ARBA" id="ARBA00022884"/>
    </source>
</evidence>
<keyword evidence="3 4" id="KW-0694">RNA-binding</keyword>
<dbReference type="InterPro" id="IPR003751">
    <property type="entry name" value="CsrA"/>
</dbReference>
<keyword evidence="6" id="KW-1185">Reference proteome</keyword>
<dbReference type="SUPFAM" id="SSF117130">
    <property type="entry name" value="CsrA-like"/>
    <property type="match status" value="1"/>
</dbReference>
<keyword evidence="1 4" id="KW-0963">Cytoplasm</keyword>
<dbReference type="NCBIfam" id="TIGR00202">
    <property type="entry name" value="csrA"/>
    <property type="match status" value="1"/>
</dbReference>
<comment type="function">
    <text evidence="4">A translational regulator that binds mRNA to regulate translation initiation and/or mRNA stability. Usually binds in the 5'-UTR at or near the Shine-Dalgarno sequence preventing ribosome-binding, thus repressing translation. Its main target seems to be the major flagellin gene, while its function is anatagonized by FliW.</text>
</comment>
<evidence type="ECO:0000256" key="4">
    <source>
        <dbReference type="HAMAP-Rule" id="MF_00167"/>
    </source>
</evidence>
<comment type="subunit">
    <text evidence="4">Homodimer; the beta-strands of each monomer intercalate to form a hydrophobic core, while the alpha-helices form wings that extend away from the core.</text>
</comment>
<keyword evidence="4" id="KW-0678">Repressor</keyword>
<proteinExistence type="inferred from homology"/>
<comment type="similarity">
    <text evidence="4">Belongs to the CsrA/RsmA family.</text>
</comment>
<dbReference type="RefSeq" id="WP_018976756.1">
    <property type="nucleotide sequence ID" value="NZ_BMLN01000002.1"/>
</dbReference>
<evidence type="ECO:0000313" key="5">
    <source>
        <dbReference type="EMBL" id="GGN93238.1"/>
    </source>
</evidence>
<dbReference type="PANTHER" id="PTHR34984">
    <property type="entry name" value="CARBON STORAGE REGULATOR"/>
    <property type="match status" value="1"/>
</dbReference>
<gene>
    <name evidence="4 5" type="primary">csrA</name>
    <name evidence="5" type="ORF">GCM10010969_06600</name>
</gene>
<dbReference type="HAMAP" id="MF_00167">
    <property type="entry name" value="CsrA"/>
    <property type="match status" value="1"/>
</dbReference>
<keyword evidence="4" id="KW-1005">Bacterial flagellum biogenesis</keyword>
<protein>
    <recommendedName>
        <fullName evidence="4">Translational regulator CsrA</fullName>
    </recommendedName>
</protein>
<dbReference type="NCBIfam" id="NF002469">
    <property type="entry name" value="PRK01712.1"/>
    <property type="match status" value="1"/>
</dbReference>
<name>A0ABQ2KUJ9_9BACL</name>
<dbReference type="Gene3D" id="2.60.40.4380">
    <property type="entry name" value="Translational regulator CsrA"/>
    <property type="match status" value="1"/>
</dbReference>
<evidence type="ECO:0000256" key="1">
    <source>
        <dbReference type="ARBA" id="ARBA00022490"/>
    </source>
</evidence>
<accession>A0ABQ2KUJ9</accession>
<evidence type="ECO:0000313" key="6">
    <source>
        <dbReference type="Proteomes" id="UP000606653"/>
    </source>
</evidence>
<dbReference type="Proteomes" id="UP000606653">
    <property type="component" value="Unassembled WGS sequence"/>
</dbReference>
<evidence type="ECO:0000256" key="2">
    <source>
        <dbReference type="ARBA" id="ARBA00022845"/>
    </source>
</evidence>
<dbReference type="PANTHER" id="PTHR34984:SF1">
    <property type="entry name" value="CARBON STORAGE REGULATOR"/>
    <property type="match status" value="1"/>
</dbReference>
<dbReference type="Pfam" id="PF02599">
    <property type="entry name" value="CsrA"/>
    <property type="match status" value="1"/>
</dbReference>
<reference evidence="6" key="1">
    <citation type="journal article" date="2019" name="Int. J. Syst. Evol. Microbiol.">
        <title>The Global Catalogue of Microorganisms (GCM) 10K type strain sequencing project: providing services to taxonomists for standard genome sequencing and annotation.</title>
        <authorList>
            <consortium name="The Broad Institute Genomics Platform"/>
            <consortium name="The Broad Institute Genome Sequencing Center for Infectious Disease"/>
            <person name="Wu L."/>
            <person name="Ma J."/>
        </authorList>
    </citation>
    <scope>NUCLEOTIDE SEQUENCE [LARGE SCALE GENOMIC DNA]</scope>
    <source>
        <strain evidence="6">CGMCC 1.6964</strain>
    </source>
</reference>